<dbReference type="AlphaFoldDB" id="A0A2P6TLB9"/>
<dbReference type="PROSITE" id="PS00599">
    <property type="entry name" value="AA_TRANSFER_CLASS_2"/>
    <property type="match status" value="1"/>
</dbReference>
<dbReference type="PANTHER" id="PTHR13693:SF3">
    <property type="entry name" value="LD36009P"/>
    <property type="match status" value="1"/>
</dbReference>
<dbReference type="OrthoDB" id="65434at2759"/>
<comment type="pathway">
    <text evidence="3">Sphingolipid metabolism.</text>
</comment>
<dbReference type="GO" id="GO:0030170">
    <property type="term" value="F:pyridoxal phosphate binding"/>
    <property type="evidence" value="ECO:0007669"/>
    <property type="project" value="InterPro"/>
</dbReference>
<comment type="cofactor">
    <cofactor evidence="1">
        <name>pyridoxal 5'-phosphate</name>
        <dbReference type="ChEBI" id="CHEBI:597326"/>
    </cofactor>
</comment>
<dbReference type="InterPro" id="IPR015421">
    <property type="entry name" value="PyrdxlP-dep_Trfase_major"/>
</dbReference>
<dbReference type="Proteomes" id="UP000239899">
    <property type="component" value="Unassembled WGS sequence"/>
</dbReference>
<sequence length="788" mass="85336">MAGTGTLTPPLFVALATYASWMVLFLFGHLRDFYRKKIYGGRAVKKGAEGYAPIRQDYEDFYTRRMYYRIHDAFNRPICSAPDAWVDVMERTPVDGQKPLQVTGATKRCLNLGSYNYLGFAAQDPYCTPRVEEALDQLGWAAASARADAGTTPRHVELERLVAQFLGKEDAITCGMGFATNSAFIPLLAGKGTLVVSDALNHSSIVAGVRGSGAKVKVFDHNDPAHLEAVLRSAIAEGQPRTGRPWKKIVIIIEGIYSMEGEMVRLKEIVELKKRYKCYLYLDEAHSIGALGAGGRGVCEQLGVDTADVDIMMGTFTKSFGSCGGYIAGDRGLIQYLRCHCPAHLYATAMSPPAVEQVISALHVIQGLDGSDRGKRKIRQLHDNSNYFRRGLLEQGFDVLGDWDSPVMPVMLFCPAKLPAVSRYTLERGLAIVVVGFPATPLLTTRMRVCISAAHSRADLDYALEVFKALRDRHHLQYCDAETASRHIKAFQAHTNLAGASGVQVPASLQERIEVNNQLTRATVEAYHAKDRDLLELRHAQQNDFMVACRIDDLERAPASDRRREELPSLRGALAALSAKCIEPRLSQTGFRIMSGERRSGHRRSRYTLSPLATPAALLDAFKAADDAAVQRNPAGALLQLVRCTQAVGESPLKLGVASGAGDAWQAAGGAAICARGDGFPTVLFERWLSVLQQAGKRLPYKAENWETVAGVIKEGRRQLAAAGLTCGAAAEAAQQLAATHLAACCALEAAADPAAARAAPQGKQALQPAAGGTQQEGGAAAKRQRHL</sequence>
<evidence type="ECO:0000256" key="5">
    <source>
        <dbReference type="ARBA" id="ARBA00013220"/>
    </source>
</evidence>
<comment type="catalytic activity">
    <reaction evidence="9">
        <text>L-serine + hexadecanoyl-CoA + H(+) = 3-oxosphinganine + CO2 + CoA</text>
        <dbReference type="Rhea" id="RHEA:14761"/>
        <dbReference type="ChEBI" id="CHEBI:15378"/>
        <dbReference type="ChEBI" id="CHEBI:16526"/>
        <dbReference type="ChEBI" id="CHEBI:33384"/>
        <dbReference type="ChEBI" id="CHEBI:57287"/>
        <dbReference type="ChEBI" id="CHEBI:57379"/>
        <dbReference type="ChEBI" id="CHEBI:58299"/>
        <dbReference type="EC" id="2.3.1.50"/>
    </reaction>
</comment>
<dbReference type="GO" id="GO:0004758">
    <property type="term" value="F:serine C-palmitoyltransferase activity"/>
    <property type="evidence" value="ECO:0007669"/>
    <property type="project" value="UniProtKB-EC"/>
</dbReference>
<dbReference type="InterPro" id="IPR004839">
    <property type="entry name" value="Aminotransferase_I/II_large"/>
</dbReference>
<dbReference type="GO" id="GO:0016020">
    <property type="term" value="C:membrane"/>
    <property type="evidence" value="ECO:0007669"/>
    <property type="project" value="GOC"/>
</dbReference>
<dbReference type="GO" id="GO:0046513">
    <property type="term" value="P:ceramide biosynthetic process"/>
    <property type="evidence" value="ECO:0007669"/>
    <property type="project" value="TreeGrafter"/>
</dbReference>
<evidence type="ECO:0000256" key="3">
    <source>
        <dbReference type="ARBA" id="ARBA00004991"/>
    </source>
</evidence>
<evidence type="ECO:0000256" key="4">
    <source>
        <dbReference type="ARBA" id="ARBA00008392"/>
    </source>
</evidence>
<keyword evidence="8" id="KW-0443">Lipid metabolism</keyword>
<keyword evidence="6" id="KW-0808">Transferase</keyword>
<proteinExistence type="inferred from homology"/>
<accession>A0A2P6TLB9</accession>
<dbReference type="CDD" id="cd06454">
    <property type="entry name" value="KBL_like"/>
    <property type="match status" value="1"/>
</dbReference>
<dbReference type="GO" id="GO:0046512">
    <property type="term" value="P:sphingosine biosynthetic process"/>
    <property type="evidence" value="ECO:0007669"/>
    <property type="project" value="TreeGrafter"/>
</dbReference>
<evidence type="ECO:0000256" key="10">
    <source>
        <dbReference type="SAM" id="MobiDB-lite"/>
    </source>
</evidence>
<keyword evidence="7" id="KW-0663">Pyridoxal phosphate</keyword>
<dbReference type="GO" id="GO:0017059">
    <property type="term" value="C:serine palmitoyltransferase complex"/>
    <property type="evidence" value="ECO:0007669"/>
    <property type="project" value="TreeGrafter"/>
</dbReference>
<keyword evidence="11" id="KW-0472">Membrane</keyword>
<evidence type="ECO:0000256" key="2">
    <source>
        <dbReference type="ARBA" id="ARBA00004760"/>
    </source>
</evidence>
<dbReference type="Gene3D" id="3.90.1150.10">
    <property type="entry name" value="Aspartate Aminotransferase, domain 1"/>
    <property type="match status" value="1"/>
</dbReference>
<dbReference type="SUPFAM" id="SSF53383">
    <property type="entry name" value="PLP-dependent transferases"/>
    <property type="match status" value="1"/>
</dbReference>
<dbReference type="Gene3D" id="3.40.640.10">
    <property type="entry name" value="Type I PLP-dependent aspartate aminotransferase-like (Major domain)"/>
    <property type="match status" value="1"/>
</dbReference>
<evidence type="ECO:0000256" key="8">
    <source>
        <dbReference type="ARBA" id="ARBA00022919"/>
    </source>
</evidence>
<name>A0A2P6TLB9_CHLSO</name>
<evidence type="ECO:0000256" key="11">
    <source>
        <dbReference type="SAM" id="Phobius"/>
    </source>
</evidence>
<dbReference type="InterPro" id="IPR015422">
    <property type="entry name" value="PyrdxlP-dep_Trfase_small"/>
</dbReference>
<dbReference type="Pfam" id="PF00155">
    <property type="entry name" value="Aminotran_1_2"/>
    <property type="match status" value="1"/>
</dbReference>
<gene>
    <name evidence="13" type="ORF">C2E21_6355</name>
</gene>
<dbReference type="InterPro" id="IPR015424">
    <property type="entry name" value="PyrdxlP-dep_Trfase"/>
</dbReference>
<protein>
    <recommendedName>
        <fullName evidence="5">serine C-palmitoyltransferase</fullName>
        <ecNumber evidence="5">2.3.1.50</ecNumber>
    </recommendedName>
</protein>
<comment type="caution">
    <text evidence="13">The sequence shown here is derived from an EMBL/GenBank/DDBJ whole genome shotgun (WGS) entry which is preliminary data.</text>
</comment>
<dbReference type="InterPro" id="IPR001917">
    <property type="entry name" value="Aminotrans_II_pyridoxalP_BS"/>
</dbReference>
<keyword evidence="14" id="KW-1185">Reference proteome</keyword>
<keyword evidence="11" id="KW-0812">Transmembrane</keyword>
<feature type="transmembrane region" description="Helical" evidence="11">
    <location>
        <begin position="12"/>
        <end position="30"/>
    </location>
</feature>
<reference evidence="13 14" key="1">
    <citation type="journal article" date="2018" name="Plant J.">
        <title>Genome sequences of Chlorella sorokiniana UTEX 1602 and Micractinium conductrix SAG 241.80: implications to maltose excretion by a green alga.</title>
        <authorList>
            <person name="Arriola M.B."/>
            <person name="Velmurugan N."/>
            <person name="Zhang Y."/>
            <person name="Plunkett M.H."/>
            <person name="Hondzo H."/>
            <person name="Barney B.M."/>
        </authorList>
    </citation>
    <scope>NUCLEOTIDE SEQUENCE [LARGE SCALE GENOMIC DNA]</scope>
    <source>
        <strain evidence="14">UTEX 1602</strain>
    </source>
</reference>
<evidence type="ECO:0000313" key="14">
    <source>
        <dbReference type="Proteomes" id="UP000239899"/>
    </source>
</evidence>
<dbReference type="UniPathway" id="UPA00222"/>
<evidence type="ECO:0000256" key="6">
    <source>
        <dbReference type="ARBA" id="ARBA00022679"/>
    </source>
</evidence>
<evidence type="ECO:0000256" key="9">
    <source>
        <dbReference type="ARBA" id="ARBA00048528"/>
    </source>
</evidence>
<comment type="similarity">
    <text evidence="4">Belongs to the class-II pyridoxal-phosphate-dependent aminotransferase family.</text>
</comment>
<comment type="pathway">
    <text evidence="2">Lipid metabolism; sphingolipid metabolism.</text>
</comment>
<feature type="region of interest" description="Disordered" evidence="10">
    <location>
        <begin position="760"/>
        <end position="788"/>
    </location>
</feature>
<dbReference type="PANTHER" id="PTHR13693">
    <property type="entry name" value="CLASS II AMINOTRANSFERASE/8-AMINO-7-OXONONANOATE SYNTHASE"/>
    <property type="match status" value="1"/>
</dbReference>
<keyword evidence="11" id="KW-1133">Transmembrane helix</keyword>
<dbReference type="EMBL" id="LHPG02000012">
    <property type="protein sequence ID" value="PRW45090.1"/>
    <property type="molecule type" value="Genomic_DNA"/>
</dbReference>
<feature type="domain" description="Aminotransferase class I/classII large" evidence="12">
    <location>
        <begin position="108"/>
        <end position="466"/>
    </location>
</feature>
<keyword evidence="8" id="KW-0746">Sphingolipid metabolism</keyword>
<dbReference type="EC" id="2.3.1.50" evidence="5"/>
<evidence type="ECO:0000259" key="12">
    <source>
        <dbReference type="Pfam" id="PF00155"/>
    </source>
</evidence>
<evidence type="ECO:0000313" key="13">
    <source>
        <dbReference type="EMBL" id="PRW45090.1"/>
    </source>
</evidence>
<dbReference type="STRING" id="3076.A0A2P6TLB9"/>
<organism evidence="13 14">
    <name type="scientific">Chlorella sorokiniana</name>
    <name type="common">Freshwater green alga</name>
    <dbReference type="NCBI Taxonomy" id="3076"/>
    <lineage>
        <taxon>Eukaryota</taxon>
        <taxon>Viridiplantae</taxon>
        <taxon>Chlorophyta</taxon>
        <taxon>core chlorophytes</taxon>
        <taxon>Trebouxiophyceae</taxon>
        <taxon>Chlorellales</taxon>
        <taxon>Chlorellaceae</taxon>
        <taxon>Chlorella clade</taxon>
        <taxon>Chlorella</taxon>
    </lineage>
</organism>
<feature type="compositionally biased region" description="Low complexity" evidence="10">
    <location>
        <begin position="760"/>
        <end position="782"/>
    </location>
</feature>
<evidence type="ECO:0000256" key="7">
    <source>
        <dbReference type="ARBA" id="ARBA00022898"/>
    </source>
</evidence>
<evidence type="ECO:0000256" key="1">
    <source>
        <dbReference type="ARBA" id="ARBA00001933"/>
    </source>
</evidence>
<dbReference type="InterPro" id="IPR050087">
    <property type="entry name" value="AON_synthase_class-II"/>
</dbReference>